<reference evidence="1 2" key="1">
    <citation type="submission" date="2024-02" db="EMBL/GenBank/DDBJ databases">
        <authorList>
            <person name="Saticioglu I.B."/>
        </authorList>
    </citation>
    <scope>NUCLEOTIDE SEQUENCE [LARGE SCALE GENOMIC DNA]</scope>
    <source>
        <strain evidence="1 2">Mu-86</strain>
    </source>
</reference>
<dbReference type="RefSeq" id="WP_337337292.1">
    <property type="nucleotide sequence ID" value="NZ_JBBDGL010000001.1"/>
</dbReference>
<dbReference type="EMBL" id="JBBDGL010000001">
    <property type="protein sequence ID" value="MEJ1154866.1"/>
    <property type="molecule type" value="Genomic_DNA"/>
</dbReference>
<accession>A0ABU8LRI4</accession>
<name>A0ABU8LRI4_9MICO</name>
<proteinExistence type="predicted"/>
<evidence type="ECO:0008006" key="3">
    <source>
        <dbReference type="Google" id="ProtNLM"/>
    </source>
</evidence>
<dbReference type="Proteomes" id="UP001368654">
    <property type="component" value="Unassembled WGS sequence"/>
</dbReference>
<sequence>MEMVADDVRAFIDSSDRSDDLRVLDEMILAAMPGLSRTLWRGKMWGGTEQQIIGYGVIHQKRPKGADVEWFLVGLAVQKRHLSVYVNAAEGSAYLVQQRSALLGNVKVGAAAVTFAAASDLNLEEFRDMLTRARELSPDAT</sequence>
<keyword evidence="2" id="KW-1185">Reference proteome</keyword>
<organism evidence="1 2">
    <name type="scientific">Microbacterium marmarense</name>
    <dbReference type="NCBI Taxonomy" id="3122051"/>
    <lineage>
        <taxon>Bacteria</taxon>
        <taxon>Bacillati</taxon>
        <taxon>Actinomycetota</taxon>
        <taxon>Actinomycetes</taxon>
        <taxon>Micrococcales</taxon>
        <taxon>Microbacteriaceae</taxon>
        <taxon>Microbacterium</taxon>
    </lineage>
</organism>
<protein>
    <recommendedName>
        <fullName evidence="3">DUF1801 domain-containing protein</fullName>
    </recommendedName>
</protein>
<comment type="caution">
    <text evidence="1">The sequence shown here is derived from an EMBL/GenBank/DDBJ whole genome shotgun (WGS) entry which is preliminary data.</text>
</comment>
<evidence type="ECO:0000313" key="2">
    <source>
        <dbReference type="Proteomes" id="UP001368654"/>
    </source>
</evidence>
<evidence type="ECO:0000313" key="1">
    <source>
        <dbReference type="EMBL" id="MEJ1154866.1"/>
    </source>
</evidence>
<gene>
    <name evidence="1" type="ORF">WDU96_04520</name>
</gene>